<dbReference type="Proteomes" id="UP000095282">
    <property type="component" value="Unplaced"/>
</dbReference>
<evidence type="ECO:0000256" key="5">
    <source>
        <dbReference type="SAM" id="MobiDB-lite"/>
    </source>
</evidence>
<evidence type="ECO:0000256" key="3">
    <source>
        <dbReference type="ARBA" id="ARBA00023242"/>
    </source>
</evidence>
<feature type="compositionally biased region" description="Polar residues" evidence="5">
    <location>
        <begin position="60"/>
        <end position="81"/>
    </location>
</feature>
<protein>
    <submittedName>
        <fullName evidence="8">GATA-type domain-containing protein</fullName>
    </submittedName>
</protein>
<reference evidence="8" key="1">
    <citation type="submission" date="2016-11" db="UniProtKB">
        <authorList>
            <consortium name="WormBaseParasite"/>
        </authorList>
    </citation>
    <scope>IDENTIFICATION</scope>
</reference>
<feature type="region of interest" description="Disordered" evidence="5">
    <location>
        <begin position="122"/>
        <end position="145"/>
    </location>
</feature>
<dbReference type="CDD" id="cd00202">
    <property type="entry name" value="ZnF_GATA"/>
    <property type="match status" value="1"/>
</dbReference>
<evidence type="ECO:0000256" key="2">
    <source>
        <dbReference type="ARBA" id="ARBA00023163"/>
    </source>
</evidence>
<keyword evidence="2" id="KW-0804">Transcription</keyword>
<keyword evidence="1" id="KW-0805">Transcription regulation</keyword>
<keyword evidence="4" id="KW-0479">Metal-binding</keyword>
<dbReference type="WBParaSite" id="Csp11.Scaffold318.g795.t1">
    <property type="protein sequence ID" value="Csp11.Scaffold318.g795.t1"/>
    <property type="gene ID" value="Csp11.Scaffold318.g795"/>
</dbReference>
<evidence type="ECO:0000313" key="8">
    <source>
        <dbReference type="WBParaSite" id="Csp11.Scaffold318.g795.t1"/>
    </source>
</evidence>
<proteinExistence type="predicted"/>
<evidence type="ECO:0000256" key="1">
    <source>
        <dbReference type="ARBA" id="ARBA00023015"/>
    </source>
</evidence>
<dbReference type="InterPro" id="IPR013088">
    <property type="entry name" value="Znf_NHR/GATA"/>
</dbReference>
<dbReference type="AlphaFoldDB" id="A0A1I7SYI2"/>
<feature type="region of interest" description="Disordered" evidence="5">
    <location>
        <begin position="45"/>
        <end position="87"/>
    </location>
</feature>
<organism evidence="7 8">
    <name type="scientific">Caenorhabditis tropicalis</name>
    <dbReference type="NCBI Taxonomy" id="1561998"/>
    <lineage>
        <taxon>Eukaryota</taxon>
        <taxon>Metazoa</taxon>
        <taxon>Ecdysozoa</taxon>
        <taxon>Nematoda</taxon>
        <taxon>Chromadorea</taxon>
        <taxon>Rhabditida</taxon>
        <taxon>Rhabditina</taxon>
        <taxon>Rhabditomorpha</taxon>
        <taxon>Rhabditoidea</taxon>
        <taxon>Rhabditidae</taxon>
        <taxon>Peloderinae</taxon>
        <taxon>Caenorhabditis</taxon>
    </lineage>
</organism>
<dbReference type="Gene3D" id="3.30.50.10">
    <property type="entry name" value="Erythroid Transcription Factor GATA-1, subunit A"/>
    <property type="match status" value="1"/>
</dbReference>
<evidence type="ECO:0000259" key="6">
    <source>
        <dbReference type="PROSITE" id="PS50114"/>
    </source>
</evidence>
<dbReference type="GO" id="GO:0006355">
    <property type="term" value="P:regulation of DNA-templated transcription"/>
    <property type="evidence" value="ECO:0007669"/>
    <property type="project" value="InterPro"/>
</dbReference>
<dbReference type="eggNOG" id="KOG1601">
    <property type="taxonomic scope" value="Eukaryota"/>
</dbReference>
<dbReference type="SMART" id="SM00401">
    <property type="entry name" value="ZnF_GATA"/>
    <property type="match status" value="1"/>
</dbReference>
<dbReference type="Pfam" id="PF00320">
    <property type="entry name" value="GATA"/>
    <property type="match status" value="1"/>
</dbReference>
<dbReference type="SUPFAM" id="SSF57716">
    <property type="entry name" value="Glucocorticoid receptor-like (DNA-binding domain)"/>
    <property type="match status" value="1"/>
</dbReference>
<sequence length="145" mass="16543">MAFNSRSVNGWETMNPYSGYLNYYSGVYVPWNTFHYSFDENTNRSCSSSNSSIDAIHGSPINQGSSSPAPSQRQSTSSSNRPSRKCTVCSITETCKWRNVRSNDGILCNACFIYQRKYDSTRPDKAQNNYKKRKEDKNKMKSVNK</sequence>
<dbReference type="GO" id="GO:0043565">
    <property type="term" value="F:sequence-specific DNA binding"/>
    <property type="evidence" value="ECO:0007669"/>
    <property type="project" value="InterPro"/>
</dbReference>
<dbReference type="GO" id="GO:0008270">
    <property type="term" value="F:zinc ion binding"/>
    <property type="evidence" value="ECO:0007669"/>
    <property type="project" value="UniProtKB-KW"/>
</dbReference>
<evidence type="ECO:0000313" key="7">
    <source>
        <dbReference type="Proteomes" id="UP000095282"/>
    </source>
</evidence>
<keyword evidence="4" id="KW-0863">Zinc-finger</keyword>
<keyword evidence="4" id="KW-0862">Zinc</keyword>
<keyword evidence="7" id="KW-1185">Reference proteome</keyword>
<evidence type="ECO:0000256" key="4">
    <source>
        <dbReference type="PROSITE-ProRule" id="PRU00094"/>
    </source>
</evidence>
<name>A0A1I7SYI2_9PELO</name>
<dbReference type="PROSITE" id="PS50114">
    <property type="entry name" value="GATA_ZN_FINGER_2"/>
    <property type="match status" value="1"/>
</dbReference>
<keyword evidence="3" id="KW-0539">Nucleus</keyword>
<dbReference type="InterPro" id="IPR000679">
    <property type="entry name" value="Znf_GATA"/>
</dbReference>
<accession>A0A1I7SYI2</accession>
<feature type="domain" description="GATA-type" evidence="6">
    <location>
        <begin position="80"/>
        <end position="134"/>
    </location>
</feature>
<dbReference type="STRING" id="1561998.A0A1I7SYI2"/>